<gene>
    <name evidence="1" type="ORF">S12H4_29932</name>
</gene>
<dbReference type="InterPro" id="IPR012337">
    <property type="entry name" value="RNaseH-like_sf"/>
</dbReference>
<dbReference type="AlphaFoldDB" id="X1V7J1"/>
<dbReference type="Gene3D" id="3.30.420.10">
    <property type="entry name" value="Ribonuclease H-like superfamily/Ribonuclease H"/>
    <property type="match status" value="1"/>
</dbReference>
<organism evidence="1">
    <name type="scientific">marine sediment metagenome</name>
    <dbReference type="NCBI Taxonomy" id="412755"/>
    <lineage>
        <taxon>unclassified sequences</taxon>
        <taxon>metagenomes</taxon>
        <taxon>ecological metagenomes</taxon>
    </lineage>
</organism>
<feature type="non-terminal residue" evidence="1">
    <location>
        <position position="219"/>
    </location>
</feature>
<dbReference type="GO" id="GO:0003676">
    <property type="term" value="F:nucleic acid binding"/>
    <property type="evidence" value="ECO:0007669"/>
    <property type="project" value="InterPro"/>
</dbReference>
<protein>
    <recommendedName>
        <fullName evidence="2">DNA-directed DNA polymerase</fullName>
    </recommendedName>
</protein>
<evidence type="ECO:0000313" key="1">
    <source>
        <dbReference type="EMBL" id="GAJ00970.1"/>
    </source>
</evidence>
<dbReference type="SUPFAM" id="SSF53098">
    <property type="entry name" value="Ribonuclease H-like"/>
    <property type="match status" value="1"/>
</dbReference>
<evidence type="ECO:0008006" key="2">
    <source>
        <dbReference type="Google" id="ProtNLM"/>
    </source>
</evidence>
<accession>X1V7J1</accession>
<reference evidence="1" key="1">
    <citation type="journal article" date="2014" name="Front. Microbiol.">
        <title>High frequency of phylogenetically diverse reductive dehalogenase-homologous genes in deep subseafloor sedimentary metagenomes.</title>
        <authorList>
            <person name="Kawai M."/>
            <person name="Futagami T."/>
            <person name="Toyoda A."/>
            <person name="Takaki Y."/>
            <person name="Nishi S."/>
            <person name="Hori S."/>
            <person name="Arai W."/>
            <person name="Tsubouchi T."/>
            <person name="Morono Y."/>
            <person name="Uchiyama I."/>
            <person name="Ito T."/>
            <person name="Fujiyama A."/>
            <person name="Inagaki F."/>
            <person name="Takami H."/>
        </authorList>
    </citation>
    <scope>NUCLEOTIDE SEQUENCE</scope>
    <source>
        <strain evidence="1">Expedition CK06-06</strain>
    </source>
</reference>
<sequence length="219" mass="25760">MRISHYLQGNKTSRYPCDFIFFDTETTPKVLENGDIDQPFKLGVALYWRRREDQTSDTLEYLRFTSIPKFWVFVASHALAKRKLVLIAHNMQFDFMVLGGFNYLRVMGFELTKLIVNSKTNIFTYRRGAQSILCLDNMNYFPVSIKALGGDVGLPKLTMPDGAHTRKEWFTYCQRDVDIMYYAWREWLTFLRDEDLGTFGKTITSQAFNAYRHRFMMAP</sequence>
<name>X1V7J1_9ZZZZ</name>
<dbReference type="InterPro" id="IPR036397">
    <property type="entry name" value="RNaseH_sf"/>
</dbReference>
<comment type="caution">
    <text evidence="1">The sequence shown here is derived from an EMBL/GenBank/DDBJ whole genome shotgun (WGS) entry which is preliminary data.</text>
</comment>
<dbReference type="EMBL" id="BARW01017305">
    <property type="protein sequence ID" value="GAJ00970.1"/>
    <property type="molecule type" value="Genomic_DNA"/>
</dbReference>
<proteinExistence type="predicted"/>